<name>A0ABV4GYC5_9ACTN</name>
<dbReference type="Pfam" id="PF00501">
    <property type="entry name" value="AMP-binding"/>
    <property type="match status" value="1"/>
</dbReference>
<keyword evidence="4" id="KW-1185">Reference proteome</keyword>
<dbReference type="Proteomes" id="UP001565927">
    <property type="component" value="Unassembled WGS sequence"/>
</dbReference>
<evidence type="ECO:0000313" key="3">
    <source>
        <dbReference type="EMBL" id="MEZ0164322.1"/>
    </source>
</evidence>
<dbReference type="PANTHER" id="PTHR43767:SF12">
    <property type="entry name" value="AMP-DEPENDENT SYNTHETASE AND LIGASE"/>
    <property type="match status" value="1"/>
</dbReference>
<feature type="domain" description="AMP-dependent synthetase/ligase" evidence="1">
    <location>
        <begin position="9"/>
        <end position="366"/>
    </location>
</feature>
<dbReference type="InterPro" id="IPR045851">
    <property type="entry name" value="AMP-bd_C_sf"/>
</dbReference>
<reference evidence="3 4" key="1">
    <citation type="submission" date="2024-07" db="EMBL/GenBank/DDBJ databases">
        <authorList>
            <person name="Thanompreechachai J."/>
            <person name="Duangmal K."/>
        </authorList>
    </citation>
    <scope>NUCLEOTIDE SEQUENCE [LARGE SCALE GENOMIC DNA]</scope>
    <source>
        <strain evidence="3 4">LSe6-4</strain>
    </source>
</reference>
<dbReference type="InterPro" id="IPR042099">
    <property type="entry name" value="ANL_N_sf"/>
</dbReference>
<sequence>MHSFASLLTDHARSRPEDVAVRLDDHVLTWAALDDATSRVAALLRAQGVRRGDRVALIAPNVPHFPVLYHGILRAGAVVVPMNPLLRGREVNHHLTDSGAVLALVWHTVAEAAHAGAVGTPTRVVEIEPSATAALLAGVEPDPSADHEVLQALDPQDTAVILYTSGTTGAPKGAELTHHNLLSNAVTSQESLVKMGEDDVILGALPLFHAFGQTCAMNTALVAGRTMTLLPRFTAEAALAVVERDRVTHFAGVPTMYVAMLGEPTAADRDLSSWRSCVSGGASLPVEVLRGFEEKYGVVILEGYGLSETSPVASFNLPDVPRRPGTIGVPVRGCEMDLRSADGSPVAPGEVGEIVIKGENVMKGYWRNETATAQAITDGWFRSGDLATRDSDGYYTIVDRAKDMIDRGGYNVYPREVEEVLYEHPAVEQAAVVGFPDPLVGEEIGAAVVLKPGASATPEELQQHVKAQLAAYKYPRRIWIVSDLPKGPTGKILKREITPPARTEETPA</sequence>
<feature type="domain" description="AMP-binding enzyme C-terminal" evidence="2">
    <location>
        <begin position="416"/>
        <end position="491"/>
    </location>
</feature>
<dbReference type="Gene3D" id="3.40.50.12780">
    <property type="entry name" value="N-terminal domain of ligase-like"/>
    <property type="match status" value="1"/>
</dbReference>
<accession>A0ABV4GYC5</accession>
<evidence type="ECO:0000259" key="1">
    <source>
        <dbReference type="Pfam" id="PF00501"/>
    </source>
</evidence>
<evidence type="ECO:0000259" key="2">
    <source>
        <dbReference type="Pfam" id="PF13193"/>
    </source>
</evidence>
<evidence type="ECO:0000313" key="4">
    <source>
        <dbReference type="Proteomes" id="UP001565927"/>
    </source>
</evidence>
<dbReference type="GO" id="GO:0016874">
    <property type="term" value="F:ligase activity"/>
    <property type="evidence" value="ECO:0007669"/>
    <property type="project" value="UniProtKB-KW"/>
</dbReference>
<protein>
    <submittedName>
        <fullName evidence="3">Long-chain fatty acid--CoA ligase</fullName>
    </submittedName>
</protein>
<keyword evidence="3" id="KW-0436">Ligase</keyword>
<dbReference type="InterPro" id="IPR000873">
    <property type="entry name" value="AMP-dep_synth/lig_dom"/>
</dbReference>
<dbReference type="EMBL" id="JBGFTU010000005">
    <property type="protein sequence ID" value="MEZ0164322.1"/>
    <property type="molecule type" value="Genomic_DNA"/>
</dbReference>
<gene>
    <name evidence="3" type="ORF">AB2L27_06015</name>
</gene>
<dbReference type="PROSITE" id="PS00455">
    <property type="entry name" value="AMP_BINDING"/>
    <property type="match status" value="1"/>
</dbReference>
<organism evidence="3 4">
    <name type="scientific">Kineococcus halophytocola</name>
    <dbReference type="NCBI Taxonomy" id="3234027"/>
    <lineage>
        <taxon>Bacteria</taxon>
        <taxon>Bacillati</taxon>
        <taxon>Actinomycetota</taxon>
        <taxon>Actinomycetes</taxon>
        <taxon>Kineosporiales</taxon>
        <taxon>Kineosporiaceae</taxon>
        <taxon>Kineococcus</taxon>
    </lineage>
</organism>
<dbReference type="SUPFAM" id="SSF56801">
    <property type="entry name" value="Acetyl-CoA synthetase-like"/>
    <property type="match status" value="1"/>
</dbReference>
<dbReference type="RefSeq" id="WP_370440565.1">
    <property type="nucleotide sequence ID" value="NZ_JBGFTU010000005.1"/>
</dbReference>
<dbReference type="PANTHER" id="PTHR43767">
    <property type="entry name" value="LONG-CHAIN-FATTY-ACID--COA LIGASE"/>
    <property type="match status" value="1"/>
</dbReference>
<dbReference type="InterPro" id="IPR025110">
    <property type="entry name" value="AMP-bd_C"/>
</dbReference>
<proteinExistence type="predicted"/>
<dbReference type="InterPro" id="IPR050237">
    <property type="entry name" value="ATP-dep_AMP-bd_enzyme"/>
</dbReference>
<dbReference type="CDD" id="cd05936">
    <property type="entry name" value="FC-FACS_FadD_like"/>
    <property type="match status" value="1"/>
</dbReference>
<dbReference type="Gene3D" id="3.30.300.30">
    <property type="match status" value="1"/>
</dbReference>
<dbReference type="InterPro" id="IPR020845">
    <property type="entry name" value="AMP-binding_CS"/>
</dbReference>
<dbReference type="Pfam" id="PF13193">
    <property type="entry name" value="AMP-binding_C"/>
    <property type="match status" value="1"/>
</dbReference>
<comment type="caution">
    <text evidence="3">The sequence shown here is derived from an EMBL/GenBank/DDBJ whole genome shotgun (WGS) entry which is preliminary data.</text>
</comment>